<keyword evidence="2" id="KW-0812">Transmembrane</keyword>
<comment type="caution">
    <text evidence="3">The sequence shown here is derived from an EMBL/GenBank/DDBJ whole genome shotgun (WGS) entry which is preliminary data.</text>
</comment>
<dbReference type="PANTHER" id="PTHR34292:SF2">
    <property type="entry name" value="OUTER SPORE WALL PROTEIN LDS1"/>
    <property type="match status" value="1"/>
</dbReference>
<name>A0ABR3PU66_9TREE</name>
<sequence length="410" mass="44871">MPAELLAIPPAYTLIGFYRLCTDESVRQPVWDKVRHAAVRGAVVGAAYAVLGWGTMDWVVRRFIVGKKAAADGRVTLGSGTLAISVDLVFYTHILLLLPQLGAILRFFVLKNLRIARARAFNLTVASRGKPAEFWGLGYVEEWAEPPQLPPGARTHRTDKWVRWLLWWPSQSVIRHYILLPLSPGLPLLVPLFTSGLKALGTAEHLHRPYFAQKRMAPDEVWRWVEERKWAYRAFGFLAALLESLPILGLVFNISNRIGAAMWAHDLEKRQHLFAHGVLRPLPPARVGIFGTGTPLDMTPEVRRAGAEIEKRWSAKPVFAPTAGEDGDVSTPGEGAEVAPGSAPGGFPQQAYPPPPQAAYSGFPPPPQAAVHGEPAPPPYSATAGEGMPRRRLPPQLPPRPDSKSAGKGA</sequence>
<protein>
    <submittedName>
        <fullName evidence="3">Uncharacterized protein</fullName>
    </submittedName>
</protein>
<feature type="transmembrane region" description="Helical" evidence="2">
    <location>
        <begin position="88"/>
        <end position="109"/>
    </location>
</feature>
<gene>
    <name evidence="3" type="ORF">Q8F55_007662</name>
</gene>
<dbReference type="RefSeq" id="XP_069205923.1">
    <property type="nucleotide sequence ID" value="XM_069356082.1"/>
</dbReference>
<evidence type="ECO:0000313" key="4">
    <source>
        <dbReference type="Proteomes" id="UP001565368"/>
    </source>
</evidence>
<feature type="region of interest" description="Disordered" evidence="1">
    <location>
        <begin position="316"/>
        <end position="410"/>
    </location>
</feature>
<feature type="transmembrane region" description="Helical" evidence="2">
    <location>
        <begin position="37"/>
        <end position="56"/>
    </location>
</feature>
<feature type="transmembrane region" description="Helical" evidence="2">
    <location>
        <begin position="230"/>
        <end position="252"/>
    </location>
</feature>
<evidence type="ECO:0000256" key="1">
    <source>
        <dbReference type="SAM" id="MobiDB-lite"/>
    </source>
</evidence>
<dbReference type="EMBL" id="JBBXJM010000006">
    <property type="protein sequence ID" value="KAL1405979.1"/>
    <property type="molecule type" value="Genomic_DNA"/>
</dbReference>
<reference evidence="3 4" key="1">
    <citation type="submission" date="2023-08" db="EMBL/GenBank/DDBJ databases">
        <title>Annotated Genome Sequence of Vanrija albida AlHP1.</title>
        <authorList>
            <person name="Herzog R."/>
        </authorList>
    </citation>
    <scope>NUCLEOTIDE SEQUENCE [LARGE SCALE GENOMIC DNA]</scope>
    <source>
        <strain evidence="3 4">AlHP1</strain>
    </source>
</reference>
<keyword evidence="2" id="KW-1133">Transmembrane helix</keyword>
<proteinExistence type="predicted"/>
<feature type="compositionally biased region" description="Basic and acidic residues" evidence="1">
    <location>
        <begin position="401"/>
        <end position="410"/>
    </location>
</feature>
<dbReference type="InterPro" id="IPR052786">
    <property type="entry name" value="Spore_wall_assembly"/>
</dbReference>
<dbReference type="GeneID" id="95988705"/>
<organism evidence="3 4">
    <name type="scientific">Vanrija albida</name>
    <dbReference type="NCBI Taxonomy" id="181172"/>
    <lineage>
        <taxon>Eukaryota</taxon>
        <taxon>Fungi</taxon>
        <taxon>Dikarya</taxon>
        <taxon>Basidiomycota</taxon>
        <taxon>Agaricomycotina</taxon>
        <taxon>Tremellomycetes</taxon>
        <taxon>Trichosporonales</taxon>
        <taxon>Trichosporonaceae</taxon>
        <taxon>Vanrija</taxon>
    </lineage>
</organism>
<keyword evidence="4" id="KW-1185">Reference proteome</keyword>
<keyword evidence="2" id="KW-0472">Membrane</keyword>
<dbReference type="Proteomes" id="UP001565368">
    <property type="component" value="Unassembled WGS sequence"/>
</dbReference>
<feature type="compositionally biased region" description="Pro residues" evidence="1">
    <location>
        <begin position="351"/>
        <end position="368"/>
    </location>
</feature>
<accession>A0ABR3PU66</accession>
<dbReference type="PANTHER" id="PTHR34292">
    <property type="entry name" value="OUTER SPORE WALL PROTEIN LDS1"/>
    <property type="match status" value="1"/>
</dbReference>
<evidence type="ECO:0000313" key="3">
    <source>
        <dbReference type="EMBL" id="KAL1405979.1"/>
    </source>
</evidence>
<evidence type="ECO:0000256" key="2">
    <source>
        <dbReference type="SAM" id="Phobius"/>
    </source>
</evidence>